<keyword evidence="1" id="KW-0732">Signal</keyword>
<accession>A0A180G3J9</accession>
<feature type="signal peptide" evidence="1">
    <location>
        <begin position="1"/>
        <end position="22"/>
    </location>
</feature>
<dbReference type="Proteomes" id="UP000005240">
    <property type="component" value="Unassembled WGS sequence"/>
</dbReference>
<name>A0A180G3J9_PUCT1</name>
<dbReference type="EnsemblFungi" id="PTTG_29611-t43_1">
    <property type="protein sequence ID" value="PTTG_29611-t43_1-p1"/>
    <property type="gene ID" value="PTTG_29611"/>
</dbReference>
<reference evidence="2" key="2">
    <citation type="submission" date="2016-05" db="EMBL/GenBank/DDBJ databases">
        <title>Comparative analysis highlights variable genome content of wheat rusts and divergence of the mating loci.</title>
        <authorList>
            <person name="Cuomo C.A."/>
            <person name="Bakkeren G."/>
            <person name="Szabo L."/>
            <person name="Khalil H."/>
            <person name="Joly D."/>
            <person name="Goldberg J."/>
            <person name="Young S."/>
            <person name="Zeng Q."/>
            <person name="Fellers J."/>
        </authorList>
    </citation>
    <scope>NUCLEOTIDE SEQUENCE [LARGE SCALE GENOMIC DNA]</scope>
    <source>
        <strain evidence="2">1-1 BBBD Race 1</strain>
    </source>
</reference>
<dbReference type="AlphaFoldDB" id="A0A180G3J9"/>
<evidence type="ECO:0000256" key="1">
    <source>
        <dbReference type="SAM" id="SignalP"/>
    </source>
</evidence>
<proteinExistence type="predicted"/>
<protein>
    <recommendedName>
        <fullName evidence="5">Secreted protein</fullName>
    </recommendedName>
</protein>
<evidence type="ECO:0000313" key="2">
    <source>
        <dbReference type="EMBL" id="OAV87029.1"/>
    </source>
</evidence>
<reference evidence="2" key="1">
    <citation type="submission" date="2009-11" db="EMBL/GenBank/DDBJ databases">
        <authorList>
            <consortium name="The Broad Institute Genome Sequencing Platform"/>
            <person name="Ward D."/>
            <person name="Feldgarden M."/>
            <person name="Earl A."/>
            <person name="Young S.K."/>
            <person name="Zeng Q."/>
            <person name="Koehrsen M."/>
            <person name="Alvarado L."/>
            <person name="Berlin A."/>
            <person name="Bochicchio J."/>
            <person name="Borenstein D."/>
            <person name="Chapman S.B."/>
            <person name="Chen Z."/>
            <person name="Engels R."/>
            <person name="Freedman E."/>
            <person name="Gellesch M."/>
            <person name="Goldberg J."/>
            <person name="Griggs A."/>
            <person name="Gujja S."/>
            <person name="Heilman E."/>
            <person name="Heiman D."/>
            <person name="Hepburn T."/>
            <person name="Howarth C."/>
            <person name="Jen D."/>
            <person name="Larson L."/>
            <person name="Lewis B."/>
            <person name="Mehta T."/>
            <person name="Park D."/>
            <person name="Pearson M."/>
            <person name="Roberts A."/>
            <person name="Saif S."/>
            <person name="Shea T."/>
            <person name="Shenoy N."/>
            <person name="Sisk P."/>
            <person name="Stolte C."/>
            <person name="Sykes S."/>
            <person name="Thomson T."/>
            <person name="Walk T."/>
            <person name="White J."/>
            <person name="Yandava C."/>
            <person name="Izard J."/>
            <person name="Baranova O.V."/>
            <person name="Blanton J.M."/>
            <person name="Tanner A.C."/>
            <person name="Dewhirst F.E."/>
            <person name="Haas B."/>
            <person name="Nusbaum C."/>
            <person name="Birren B."/>
        </authorList>
    </citation>
    <scope>NUCLEOTIDE SEQUENCE [LARGE SCALE GENOMIC DNA]</scope>
    <source>
        <strain evidence="2">1-1 BBBD Race 1</strain>
    </source>
</reference>
<gene>
    <name evidence="2" type="ORF">PTTG_29611</name>
</gene>
<dbReference type="EMBL" id="ADAS02000635">
    <property type="protein sequence ID" value="OAV87029.1"/>
    <property type="molecule type" value="Genomic_DNA"/>
</dbReference>
<feature type="chain" id="PRO_5008109536" description="Secreted protein" evidence="1">
    <location>
        <begin position="23"/>
        <end position="138"/>
    </location>
</feature>
<reference evidence="3 4" key="3">
    <citation type="journal article" date="2017" name="G3 (Bethesda)">
        <title>Comparative analysis highlights variable genome content of wheat rusts and divergence of the mating loci.</title>
        <authorList>
            <person name="Cuomo C.A."/>
            <person name="Bakkeren G."/>
            <person name="Khalil H.B."/>
            <person name="Panwar V."/>
            <person name="Joly D."/>
            <person name="Linning R."/>
            <person name="Sakthikumar S."/>
            <person name="Song X."/>
            <person name="Adiconis X."/>
            <person name="Fan L."/>
            <person name="Goldberg J.M."/>
            <person name="Levin J.Z."/>
            <person name="Young S."/>
            <person name="Zeng Q."/>
            <person name="Anikster Y."/>
            <person name="Bruce M."/>
            <person name="Wang M."/>
            <person name="Yin C."/>
            <person name="McCallum B."/>
            <person name="Szabo L.J."/>
            <person name="Hulbert S."/>
            <person name="Chen X."/>
            <person name="Fellers J.P."/>
        </authorList>
    </citation>
    <scope>NUCLEOTIDE SEQUENCE</scope>
    <source>
        <strain evidence="3">isolate 1-1 / race 1 (BBBD)</strain>
        <strain evidence="4">Isolate 1-1 / race 1 (BBBD)</strain>
    </source>
</reference>
<evidence type="ECO:0000313" key="3">
    <source>
        <dbReference type="EnsemblFungi" id="PTTG_29611-t43_1-p1"/>
    </source>
</evidence>
<keyword evidence="4" id="KW-1185">Reference proteome</keyword>
<reference evidence="3" key="4">
    <citation type="submission" date="2025-05" db="UniProtKB">
        <authorList>
            <consortium name="EnsemblFungi"/>
        </authorList>
    </citation>
    <scope>IDENTIFICATION</scope>
    <source>
        <strain evidence="3">isolate 1-1 / race 1 (BBBD)</strain>
    </source>
</reference>
<sequence>MKLSILAYGPLMALILSTMVLAQRRPKCPGQCDGRGIVTRIPDTFVQGTLHYPTTLPCGAGKCEKMVKKNFYSCSACQNPNDRQPQIFTTNASCHSNKQINYDISDPLPITSTERRPMPVLQDLFNSKSNEGASSSNR</sequence>
<organism evidence="2">
    <name type="scientific">Puccinia triticina (isolate 1-1 / race 1 (BBBD))</name>
    <name type="common">Brown leaf rust fungus</name>
    <dbReference type="NCBI Taxonomy" id="630390"/>
    <lineage>
        <taxon>Eukaryota</taxon>
        <taxon>Fungi</taxon>
        <taxon>Dikarya</taxon>
        <taxon>Basidiomycota</taxon>
        <taxon>Pucciniomycotina</taxon>
        <taxon>Pucciniomycetes</taxon>
        <taxon>Pucciniales</taxon>
        <taxon>Pucciniaceae</taxon>
        <taxon>Puccinia</taxon>
    </lineage>
</organism>
<evidence type="ECO:0000313" key="4">
    <source>
        <dbReference type="Proteomes" id="UP000005240"/>
    </source>
</evidence>
<dbReference type="VEuPathDB" id="FungiDB:PTTG_29611"/>
<evidence type="ECO:0008006" key="5">
    <source>
        <dbReference type="Google" id="ProtNLM"/>
    </source>
</evidence>